<dbReference type="PANTHER" id="PTHR12526:SF630">
    <property type="entry name" value="GLYCOSYLTRANSFERASE"/>
    <property type="match status" value="1"/>
</dbReference>
<gene>
    <name evidence="3" type="ORF">DTL3_0992</name>
</gene>
<sequence>MQVTHVISSCIPGGAQVFVKSLPKQLYLEGNEVELWVMIKAKDIPYTNDQSICFEEKFIEELENTNIPVRFIWKRPNKDWYKTSKNLNKLFLQFRPDIVHSHSESGTFHICRALDTKVKIIQTIHSRKITQKFIRKFYINPRCSIFVAISNKVRIILEDNLKISPEKIKLIYNGIDTNDFLYENRNVKNKVKSIVSIGRFTKAKDCPNLLSAFSLLKSLLENERLDVPNLLLVGEGELRNQIKDEVKEKKLSENVKFLGVRNDIPEILKHSDIYVMSLQWEGLSISLIEALASGIPIVTTDAGSNNEIVENNVSGLIVPIKDPEVLANGLYKLIIDDQIWKKFSEEASKRAKLFTIEECAKKTC</sequence>
<dbReference type="AlphaFoldDB" id="A0A0C7NK94"/>
<dbReference type="KEGG" id="dtn:DTL3_0992"/>
<evidence type="ECO:0000313" key="3">
    <source>
        <dbReference type="EMBL" id="CEP78296.1"/>
    </source>
</evidence>
<name>A0A0C7NK94_DEFTU</name>
<protein>
    <submittedName>
        <fullName evidence="3">Glycosyltransferase</fullName>
    </submittedName>
</protein>
<dbReference type="InterPro" id="IPR001296">
    <property type="entry name" value="Glyco_trans_1"/>
</dbReference>
<accession>A0A0C7NK94</accession>
<dbReference type="Pfam" id="PF00534">
    <property type="entry name" value="Glycos_transf_1"/>
    <property type="match status" value="1"/>
</dbReference>
<dbReference type="CDD" id="cd03801">
    <property type="entry name" value="GT4_PimA-like"/>
    <property type="match status" value="1"/>
</dbReference>
<feature type="domain" description="Glycosyltransferase subfamily 4-like N-terminal" evidence="2">
    <location>
        <begin position="12"/>
        <end position="178"/>
    </location>
</feature>
<proteinExistence type="predicted"/>
<dbReference type="PANTHER" id="PTHR12526">
    <property type="entry name" value="GLYCOSYLTRANSFERASE"/>
    <property type="match status" value="1"/>
</dbReference>
<feature type="domain" description="Glycosyl transferase family 1" evidence="1">
    <location>
        <begin position="186"/>
        <end position="349"/>
    </location>
</feature>
<evidence type="ECO:0000259" key="1">
    <source>
        <dbReference type="Pfam" id="PF00534"/>
    </source>
</evidence>
<evidence type="ECO:0000313" key="4">
    <source>
        <dbReference type="Proteomes" id="UP000032809"/>
    </source>
</evidence>
<dbReference type="HOGENOM" id="CLU_009583_33_0_0"/>
<keyword evidence="4" id="KW-1185">Reference proteome</keyword>
<dbReference type="SUPFAM" id="SSF53756">
    <property type="entry name" value="UDP-Glycosyltransferase/glycogen phosphorylase"/>
    <property type="match status" value="1"/>
</dbReference>
<evidence type="ECO:0000259" key="2">
    <source>
        <dbReference type="Pfam" id="PF13439"/>
    </source>
</evidence>
<dbReference type="Gene3D" id="3.40.50.2000">
    <property type="entry name" value="Glycogen Phosphorylase B"/>
    <property type="match status" value="2"/>
</dbReference>
<dbReference type="Proteomes" id="UP000032809">
    <property type="component" value="Chromosome I"/>
</dbReference>
<dbReference type="GO" id="GO:0016757">
    <property type="term" value="F:glycosyltransferase activity"/>
    <property type="evidence" value="ECO:0007669"/>
    <property type="project" value="InterPro"/>
</dbReference>
<dbReference type="Pfam" id="PF13439">
    <property type="entry name" value="Glyco_transf_4"/>
    <property type="match status" value="1"/>
</dbReference>
<reference evidence="4" key="1">
    <citation type="submission" date="2014-11" db="EMBL/GenBank/DDBJ databases">
        <authorList>
            <person name="Wibberg D."/>
        </authorList>
    </citation>
    <scope>NUCLEOTIDE SEQUENCE [LARGE SCALE GENOMIC DNA]</scope>
    <source>
        <strain evidence="4">L3</strain>
    </source>
</reference>
<dbReference type="STRING" id="1006576.DTL3_0992"/>
<dbReference type="OrthoDB" id="9772485at2"/>
<dbReference type="RefSeq" id="WP_045087780.1">
    <property type="nucleotide sequence ID" value="NZ_LN824141.1"/>
</dbReference>
<organism evidence="3 4">
    <name type="scientific">Defluviitoga tunisiensis</name>
    <dbReference type="NCBI Taxonomy" id="1006576"/>
    <lineage>
        <taxon>Bacteria</taxon>
        <taxon>Thermotogati</taxon>
        <taxon>Thermotogota</taxon>
        <taxon>Thermotogae</taxon>
        <taxon>Petrotogales</taxon>
        <taxon>Petrotogaceae</taxon>
        <taxon>Defluviitoga</taxon>
    </lineage>
</organism>
<keyword evidence="3" id="KW-0808">Transferase</keyword>
<dbReference type="EMBL" id="LN824141">
    <property type="protein sequence ID" value="CEP78296.1"/>
    <property type="molecule type" value="Genomic_DNA"/>
</dbReference>
<dbReference type="InterPro" id="IPR028098">
    <property type="entry name" value="Glyco_trans_4-like_N"/>
</dbReference>